<proteinExistence type="predicted"/>
<dbReference type="EMBL" id="RQTK01000175">
    <property type="protein sequence ID" value="RUS85293.1"/>
    <property type="molecule type" value="Genomic_DNA"/>
</dbReference>
<gene>
    <name evidence="2" type="ORF">EGW08_006940</name>
</gene>
<organism evidence="2 3">
    <name type="scientific">Elysia chlorotica</name>
    <name type="common">Eastern emerald elysia</name>
    <name type="synonym">Sea slug</name>
    <dbReference type="NCBI Taxonomy" id="188477"/>
    <lineage>
        <taxon>Eukaryota</taxon>
        <taxon>Metazoa</taxon>
        <taxon>Spiralia</taxon>
        <taxon>Lophotrochozoa</taxon>
        <taxon>Mollusca</taxon>
        <taxon>Gastropoda</taxon>
        <taxon>Heterobranchia</taxon>
        <taxon>Euthyneura</taxon>
        <taxon>Panpulmonata</taxon>
        <taxon>Sacoglossa</taxon>
        <taxon>Placobranchoidea</taxon>
        <taxon>Plakobranchidae</taxon>
        <taxon>Elysia</taxon>
    </lineage>
</organism>
<evidence type="ECO:0000313" key="3">
    <source>
        <dbReference type="Proteomes" id="UP000271974"/>
    </source>
</evidence>
<dbReference type="OrthoDB" id="6056085at2759"/>
<feature type="non-terminal residue" evidence="2">
    <location>
        <position position="233"/>
    </location>
</feature>
<feature type="compositionally biased region" description="Polar residues" evidence="1">
    <location>
        <begin position="1"/>
        <end position="24"/>
    </location>
</feature>
<comment type="caution">
    <text evidence="2">The sequence shown here is derived from an EMBL/GenBank/DDBJ whole genome shotgun (WGS) entry which is preliminary data.</text>
</comment>
<evidence type="ECO:0000256" key="1">
    <source>
        <dbReference type="SAM" id="MobiDB-lite"/>
    </source>
</evidence>
<protein>
    <submittedName>
        <fullName evidence="2">Uncharacterized protein</fullName>
    </submittedName>
</protein>
<feature type="non-terminal residue" evidence="2">
    <location>
        <position position="1"/>
    </location>
</feature>
<feature type="region of interest" description="Disordered" evidence="1">
    <location>
        <begin position="1"/>
        <end position="64"/>
    </location>
</feature>
<keyword evidence="3" id="KW-1185">Reference proteome</keyword>
<evidence type="ECO:0000313" key="2">
    <source>
        <dbReference type="EMBL" id="RUS85293.1"/>
    </source>
</evidence>
<feature type="compositionally biased region" description="Basic and acidic residues" evidence="1">
    <location>
        <begin position="25"/>
        <end position="43"/>
    </location>
</feature>
<dbReference type="Proteomes" id="UP000271974">
    <property type="component" value="Unassembled WGS sequence"/>
</dbReference>
<dbReference type="AlphaFoldDB" id="A0A3S1HSJ4"/>
<accession>A0A3S1HSJ4</accession>
<reference evidence="2 3" key="1">
    <citation type="submission" date="2019-01" db="EMBL/GenBank/DDBJ databases">
        <title>A draft genome assembly of the solar-powered sea slug Elysia chlorotica.</title>
        <authorList>
            <person name="Cai H."/>
            <person name="Li Q."/>
            <person name="Fang X."/>
            <person name="Li J."/>
            <person name="Curtis N.E."/>
            <person name="Altenburger A."/>
            <person name="Shibata T."/>
            <person name="Feng M."/>
            <person name="Maeda T."/>
            <person name="Schwartz J.A."/>
            <person name="Shigenobu S."/>
            <person name="Lundholm N."/>
            <person name="Nishiyama T."/>
            <person name="Yang H."/>
            <person name="Hasebe M."/>
            <person name="Li S."/>
            <person name="Pierce S.K."/>
            <person name="Wang J."/>
        </authorList>
    </citation>
    <scope>NUCLEOTIDE SEQUENCE [LARGE SCALE GENOMIC DNA]</scope>
    <source>
        <strain evidence="2">EC2010</strain>
        <tissue evidence="2">Whole organism of an adult</tissue>
    </source>
</reference>
<sequence length="233" mass="26498">SRISDYATTDTDQGTASSRPVVNNSEDKIDVDKYPFLQRDNKRSTKKLSYSSAGSSRGVLPYTWGDENQENEAEIKLPRVSEKREEARNLGYRVDCASDGHFIQVLSRTANQETVNKCRQICRTYQAVCEVSWGDYIEEETFLNVYGSQPASSDARLQADRQSSSSEFLQGFPGAAHDSAQSGQGDIRRVVQNFDNHHGWQQDFRWAVDQCGRRVEHRVQNLCFYDNQVILPL</sequence>
<name>A0A3S1HSJ4_ELYCH</name>